<protein>
    <submittedName>
        <fullName evidence="8">Rhodocoxin reductase</fullName>
        <ecNumber evidence="8">1.18.1.-</ecNumber>
    </submittedName>
</protein>
<dbReference type="SUPFAM" id="SSF55424">
    <property type="entry name" value="FAD/NAD-linked reductases, dimerisation (C-terminal) domain"/>
    <property type="match status" value="1"/>
</dbReference>
<dbReference type="Pfam" id="PF14759">
    <property type="entry name" value="Reductase_C"/>
    <property type="match status" value="1"/>
</dbReference>
<feature type="region of interest" description="Disordered" evidence="5">
    <location>
        <begin position="381"/>
        <end position="405"/>
    </location>
</feature>
<evidence type="ECO:0000259" key="6">
    <source>
        <dbReference type="Pfam" id="PF07992"/>
    </source>
</evidence>
<dbReference type="EC" id="1.18.1.-" evidence="8"/>
<dbReference type="InterPro" id="IPR050446">
    <property type="entry name" value="FAD-oxidoreductase/Apoptosis"/>
</dbReference>
<dbReference type="InterPro" id="IPR023753">
    <property type="entry name" value="FAD/NAD-binding_dom"/>
</dbReference>
<evidence type="ECO:0000256" key="3">
    <source>
        <dbReference type="ARBA" id="ARBA00022827"/>
    </source>
</evidence>
<dbReference type="Proteomes" id="UP000277294">
    <property type="component" value="Unassembled WGS sequence"/>
</dbReference>
<dbReference type="InterPro" id="IPR028202">
    <property type="entry name" value="Reductase_C"/>
</dbReference>
<gene>
    <name evidence="8" type="primary">thcD_2</name>
    <name evidence="8" type="ORF">PIGHUM_01143</name>
</gene>
<proteinExistence type="predicted"/>
<dbReference type="OrthoDB" id="9769238at2"/>
<dbReference type="SUPFAM" id="SSF51905">
    <property type="entry name" value="FAD/NAD(P)-binding domain"/>
    <property type="match status" value="2"/>
</dbReference>
<dbReference type="EMBL" id="UWPJ01000010">
    <property type="protein sequence ID" value="VCU69083.1"/>
    <property type="molecule type" value="Genomic_DNA"/>
</dbReference>
<dbReference type="PANTHER" id="PTHR43557">
    <property type="entry name" value="APOPTOSIS-INDUCING FACTOR 1"/>
    <property type="match status" value="1"/>
</dbReference>
<sequence length="405" mass="42779">MTRLVIVGGGHAAAQLAASLVEKQYAGQIVLVSDEPHIPYHRPPLSKTLIKDPEAALPELKAASFYEQAGIELRLGTRVRAIDRARKALEVSAVQGSGTLAYDHLVLATGATARELPGVPADTPGVHYLRTYAQAQALREALPAAGRVAVLGGGFIGLEIAATARQLGKEVVVFEAMPRLLARSVSPEISAFLLETHRKAGTDIRLDTRVDGLEVADGRAVAVVVRGEPLPVDLVVAGLGAQPDVELARAAGLDCRDGIVVDATMATADPAVSAIGDCTSFPHPAWPQPLRLESVQNANDQARTLAARLCGEPQPYAAVPWFWSDQGDARLQITGLWRPGYDSVVRPASRGNGFSVLHFEGAQLRVIESVNSPVDQMTARKLMQAGQSPDRTASADPAAPLKPAG</sequence>
<evidence type="ECO:0000313" key="9">
    <source>
        <dbReference type="Proteomes" id="UP000277294"/>
    </source>
</evidence>
<keyword evidence="4 8" id="KW-0560">Oxidoreductase</keyword>
<evidence type="ECO:0000256" key="2">
    <source>
        <dbReference type="ARBA" id="ARBA00022630"/>
    </source>
</evidence>
<keyword evidence="9" id="KW-1185">Reference proteome</keyword>
<dbReference type="InterPro" id="IPR016156">
    <property type="entry name" value="FAD/NAD-linked_Rdtase_dimer_sf"/>
</dbReference>
<dbReference type="Gene3D" id="3.50.50.60">
    <property type="entry name" value="FAD/NAD(P)-binding domain"/>
    <property type="match status" value="2"/>
</dbReference>
<feature type="domain" description="FAD/NAD(P)-binding" evidence="6">
    <location>
        <begin position="3"/>
        <end position="302"/>
    </location>
</feature>
<dbReference type="GO" id="GO:0016651">
    <property type="term" value="F:oxidoreductase activity, acting on NAD(P)H"/>
    <property type="evidence" value="ECO:0007669"/>
    <property type="project" value="TreeGrafter"/>
</dbReference>
<evidence type="ECO:0000256" key="4">
    <source>
        <dbReference type="ARBA" id="ARBA00023002"/>
    </source>
</evidence>
<feature type="domain" description="Reductase C-terminal" evidence="7">
    <location>
        <begin position="321"/>
        <end position="403"/>
    </location>
</feature>
<dbReference type="Gene3D" id="3.30.390.30">
    <property type="match status" value="1"/>
</dbReference>
<dbReference type="AlphaFoldDB" id="A0A3P4AYG0"/>
<dbReference type="InterPro" id="IPR036188">
    <property type="entry name" value="FAD/NAD-bd_sf"/>
</dbReference>
<dbReference type="Pfam" id="PF07992">
    <property type="entry name" value="Pyr_redox_2"/>
    <property type="match status" value="1"/>
</dbReference>
<evidence type="ECO:0000256" key="5">
    <source>
        <dbReference type="SAM" id="MobiDB-lite"/>
    </source>
</evidence>
<reference evidence="8 9" key="1">
    <citation type="submission" date="2018-10" db="EMBL/GenBank/DDBJ databases">
        <authorList>
            <person name="Criscuolo A."/>
        </authorList>
    </citation>
    <scope>NUCLEOTIDE SEQUENCE [LARGE SCALE GENOMIC DNA]</scope>
    <source>
        <strain evidence="8">DnA1</strain>
    </source>
</reference>
<dbReference type="PRINTS" id="PR00368">
    <property type="entry name" value="FADPNR"/>
</dbReference>
<dbReference type="PANTHER" id="PTHR43557:SF2">
    <property type="entry name" value="RIESKE DOMAIN-CONTAINING PROTEIN-RELATED"/>
    <property type="match status" value="1"/>
</dbReference>
<dbReference type="PRINTS" id="PR00411">
    <property type="entry name" value="PNDRDTASEI"/>
</dbReference>
<dbReference type="RefSeq" id="WP_124078441.1">
    <property type="nucleotide sequence ID" value="NZ_UWPJ01000010.1"/>
</dbReference>
<comment type="cofactor">
    <cofactor evidence="1">
        <name>FAD</name>
        <dbReference type="ChEBI" id="CHEBI:57692"/>
    </cofactor>
</comment>
<evidence type="ECO:0000313" key="8">
    <source>
        <dbReference type="EMBL" id="VCU69083.1"/>
    </source>
</evidence>
<keyword evidence="3" id="KW-0274">FAD</keyword>
<evidence type="ECO:0000256" key="1">
    <source>
        <dbReference type="ARBA" id="ARBA00001974"/>
    </source>
</evidence>
<accession>A0A3P4AYG0</accession>
<dbReference type="GO" id="GO:0005737">
    <property type="term" value="C:cytoplasm"/>
    <property type="evidence" value="ECO:0007669"/>
    <property type="project" value="TreeGrafter"/>
</dbReference>
<name>A0A3P4AYG0_9BURK</name>
<organism evidence="8 9">
    <name type="scientific">Pigmentiphaga humi</name>
    <dbReference type="NCBI Taxonomy" id="2478468"/>
    <lineage>
        <taxon>Bacteria</taxon>
        <taxon>Pseudomonadati</taxon>
        <taxon>Pseudomonadota</taxon>
        <taxon>Betaproteobacteria</taxon>
        <taxon>Burkholderiales</taxon>
        <taxon>Alcaligenaceae</taxon>
        <taxon>Pigmentiphaga</taxon>
    </lineage>
</organism>
<evidence type="ECO:0000259" key="7">
    <source>
        <dbReference type="Pfam" id="PF14759"/>
    </source>
</evidence>
<keyword evidence="2" id="KW-0285">Flavoprotein</keyword>